<evidence type="ECO:0000313" key="2">
    <source>
        <dbReference type="Proteomes" id="UP001346149"/>
    </source>
</evidence>
<keyword evidence="2" id="KW-1185">Reference proteome</keyword>
<accession>A0AAN7KF26</accession>
<evidence type="ECO:0000313" key="1">
    <source>
        <dbReference type="EMBL" id="KAK4764922.1"/>
    </source>
</evidence>
<dbReference type="EMBL" id="JAXQNO010000023">
    <property type="protein sequence ID" value="KAK4764922.1"/>
    <property type="molecule type" value="Genomic_DNA"/>
</dbReference>
<dbReference type="AlphaFoldDB" id="A0AAN7KF26"/>
<comment type="caution">
    <text evidence="1">The sequence shown here is derived from an EMBL/GenBank/DDBJ whole genome shotgun (WGS) entry which is preliminary data.</text>
</comment>
<organism evidence="1 2">
    <name type="scientific">Trapa natans</name>
    <name type="common">Water chestnut</name>
    <dbReference type="NCBI Taxonomy" id="22666"/>
    <lineage>
        <taxon>Eukaryota</taxon>
        <taxon>Viridiplantae</taxon>
        <taxon>Streptophyta</taxon>
        <taxon>Embryophyta</taxon>
        <taxon>Tracheophyta</taxon>
        <taxon>Spermatophyta</taxon>
        <taxon>Magnoliopsida</taxon>
        <taxon>eudicotyledons</taxon>
        <taxon>Gunneridae</taxon>
        <taxon>Pentapetalae</taxon>
        <taxon>rosids</taxon>
        <taxon>malvids</taxon>
        <taxon>Myrtales</taxon>
        <taxon>Lythraceae</taxon>
        <taxon>Trapa</taxon>
    </lineage>
</organism>
<protein>
    <submittedName>
        <fullName evidence="1">Uncharacterized protein</fullName>
    </submittedName>
</protein>
<reference evidence="1 2" key="1">
    <citation type="journal article" date="2023" name="Hortic Res">
        <title>Pangenome of water caltrop reveals structural variations and asymmetric subgenome divergence after allopolyploidization.</title>
        <authorList>
            <person name="Zhang X."/>
            <person name="Chen Y."/>
            <person name="Wang L."/>
            <person name="Yuan Y."/>
            <person name="Fang M."/>
            <person name="Shi L."/>
            <person name="Lu R."/>
            <person name="Comes H.P."/>
            <person name="Ma Y."/>
            <person name="Chen Y."/>
            <person name="Huang G."/>
            <person name="Zhou Y."/>
            <person name="Zheng Z."/>
            <person name="Qiu Y."/>
        </authorList>
    </citation>
    <scope>NUCLEOTIDE SEQUENCE [LARGE SCALE GENOMIC DNA]</scope>
    <source>
        <strain evidence="1">F231</strain>
    </source>
</reference>
<proteinExistence type="predicted"/>
<dbReference type="Proteomes" id="UP001346149">
    <property type="component" value="Unassembled WGS sequence"/>
</dbReference>
<name>A0AAN7KF26_TRANT</name>
<gene>
    <name evidence="1" type="ORF">SAY86_026012</name>
</gene>
<sequence>MESFLEGKGGGLLVVVSLWRILRVVESAFELSDKAIETQIKEIRQQLESLRENKSRSPSISYTLMKIVGHSQVSPTECRIPKLCSYDMLSDSPPTPYHGPHGFVA</sequence>